<dbReference type="SUPFAM" id="SSF56112">
    <property type="entry name" value="Protein kinase-like (PK-like)"/>
    <property type="match status" value="1"/>
</dbReference>
<accession>A0A9X8H3X3</accession>
<proteinExistence type="predicted"/>
<dbReference type="PROSITE" id="PS50011">
    <property type="entry name" value="PROTEIN_KINASE_DOM"/>
    <property type="match status" value="1"/>
</dbReference>
<dbReference type="InterPro" id="IPR051681">
    <property type="entry name" value="Ser/Thr_Kinases-Pseudokinases"/>
</dbReference>
<dbReference type="EMBL" id="QUTI01041170">
    <property type="protein sequence ID" value="RLO00267.1"/>
    <property type="molecule type" value="Genomic_DNA"/>
</dbReference>
<dbReference type="PROSITE" id="PS00108">
    <property type="entry name" value="PROTEIN_KINASE_ST"/>
    <property type="match status" value="1"/>
</dbReference>
<evidence type="ECO:0000313" key="3">
    <source>
        <dbReference type="Proteomes" id="UP000275652"/>
    </source>
</evidence>
<dbReference type="PANTHER" id="PTHR44329">
    <property type="entry name" value="SERINE/THREONINE-PROTEIN KINASE TNNI3K-RELATED"/>
    <property type="match status" value="1"/>
</dbReference>
<dbReference type="InterPro" id="IPR011009">
    <property type="entry name" value="Kinase-like_dom_sf"/>
</dbReference>
<evidence type="ECO:0000313" key="2">
    <source>
        <dbReference type="EMBL" id="RLO00267.1"/>
    </source>
</evidence>
<organism evidence="2 3">
    <name type="scientific">Aphanomyces astaci</name>
    <name type="common">Crayfish plague agent</name>
    <dbReference type="NCBI Taxonomy" id="112090"/>
    <lineage>
        <taxon>Eukaryota</taxon>
        <taxon>Sar</taxon>
        <taxon>Stramenopiles</taxon>
        <taxon>Oomycota</taxon>
        <taxon>Saprolegniomycetes</taxon>
        <taxon>Saprolegniales</taxon>
        <taxon>Verrucalvaceae</taxon>
        <taxon>Aphanomyces</taxon>
    </lineage>
</organism>
<comment type="caution">
    <text evidence="2">The sequence shown here is derived from an EMBL/GenBank/DDBJ whole genome shotgun (WGS) entry which is preliminary data.</text>
</comment>
<protein>
    <recommendedName>
        <fullName evidence="1">Protein kinase domain-containing protein</fullName>
    </recommendedName>
</protein>
<feature type="domain" description="Protein kinase" evidence="1">
    <location>
        <begin position="1"/>
        <end position="258"/>
    </location>
</feature>
<dbReference type="PANTHER" id="PTHR44329:SF214">
    <property type="entry name" value="PROTEIN KINASE DOMAIN-CONTAINING PROTEIN"/>
    <property type="match status" value="1"/>
</dbReference>
<feature type="non-terminal residue" evidence="2">
    <location>
        <position position="1"/>
    </location>
</feature>
<evidence type="ECO:0000259" key="1">
    <source>
        <dbReference type="PROSITE" id="PS50011"/>
    </source>
</evidence>
<sequence>SSMTTLTHKSMPGQLDLCDLDMHRVHPKDIHLIQPLAQGAYGEVWVAENLGVSIAVKRLLPSKTSLADLQKFIWEIKLLSKYVVRHIVLYVQCALHIAEGLVFLHSMDPKVIHRDLKSRNVLLDADFNAKITDFGIARETDDATMTAGIGTYRWIAPEVLMDGHYSESADIFSLGVILTELSTELIPYSDLRNDKGNVYTDTAIMAKVMAGELTPTFASDCPMWFVKLGRECMALTPQDRPTAMKVAYQLRSHVQGFV</sequence>
<gene>
    <name evidence="2" type="ORF">DYB28_010162</name>
</gene>
<dbReference type="PIRSF" id="PIRSF000654">
    <property type="entry name" value="Integrin-linked_kinase"/>
    <property type="match status" value="1"/>
</dbReference>
<dbReference type="SMART" id="SM00220">
    <property type="entry name" value="S_TKc"/>
    <property type="match status" value="1"/>
</dbReference>
<dbReference type="Gene3D" id="3.30.200.20">
    <property type="entry name" value="Phosphorylase Kinase, domain 1"/>
    <property type="match status" value="1"/>
</dbReference>
<reference evidence="2 3" key="1">
    <citation type="journal article" date="2018" name="J. Invertebr. Pathol.">
        <title>New genotyping method for the causative agent of crayfish plague (Aphanomyces astaci) based on whole genome data.</title>
        <authorList>
            <person name="Minardi D."/>
            <person name="Studholme D.J."/>
            <person name="van der Giezen M."/>
            <person name="Pretto T."/>
            <person name="Oidtmann B."/>
        </authorList>
    </citation>
    <scope>NUCLEOTIDE SEQUENCE [LARGE SCALE GENOMIC DNA]</scope>
    <source>
        <strain evidence="2 3">KB13</strain>
    </source>
</reference>
<dbReference type="Gene3D" id="1.10.510.10">
    <property type="entry name" value="Transferase(Phosphotransferase) domain 1"/>
    <property type="match status" value="1"/>
</dbReference>
<dbReference type="Pfam" id="PF00069">
    <property type="entry name" value="Pkinase"/>
    <property type="match status" value="1"/>
</dbReference>
<dbReference type="InterPro" id="IPR008271">
    <property type="entry name" value="Ser/Thr_kinase_AS"/>
</dbReference>
<dbReference type="GO" id="GO:0004674">
    <property type="term" value="F:protein serine/threonine kinase activity"/>
    <property type="evidence" value="ECO:0007669"/>
    <property type="project" value="TreeGrafter"/>
</dbReference>
<dbReference type="InterPro" id="IPR000719">
    <property type="entry name" value="Prot_kinase_dom"/>
</dbReference>
<name>A0A9X8H3X3_APHAT</name>
<dbReference type="GO" id="GO:0005524">
    <property type="term" value="F:ATP binding"/>
    <property type="evidence" value="ECO:0007669"/>
    <property type="project" value="InterPro"/>
</dbReference>
<dbReference type="Proteomes" id="UP000275652">
    <property type="component" value="Unassembled WGS sequence"/>
</dbReference>
<dbReference type="AlphaFoldDB" id="A0A9X8H3X3"/>